<keyword evidence="5" id="KW-1133">Transmembrane helix</keyword>
<dbReference type="GO" id="GO:0071555">
    <property type="term" value="P:cell wall organization"/>
    <property type="evidence" value="ECO:0007669"/>
    <property type="project" value="UniProtKB-KW"/>
</dbReference>
<dbReference type="GO" id="GO:0016020">
    <property type="term" value="C:membrane"/>
    <property type="evidence" value="ECO:0007669"/>
    <property type="project" value="InterPro"/>
</dbReference>
<keyword evidence="7" id="KW-0961">Cell wall biogenesis/degradation</keyword>
<name>A0A8S9GC01_BRACR</name>
<protein>
    <submittedName>
        <fullName evidence="9">Uncharacterized protein</fullName>
    </submittedName>
</protein>
<evidence type="ECO:0000256" key="2">
    <source>
        <dbReference type="ARBA" id="ARBA00022676"/>
    </source>
</evidence>
<evidence type="ECO:0000256" key="1">
    <source>
        <dbReference type="ARBA" id="ARBA00004308"/>
    </source>
</evidence>
<gene>
    <name evidence="9" type="ORF">F2Q68_00029992</name>
</gene>
<accession>A0A8S9GC01</accession>
<evidence type="ECO:0000313" key="10">
    <source>
        <dbReference type="Proteomes" id="UP000712281"/>
    </source>
</evidence>
<keyword evidence="3" id="KW-0808">Transferase</keyword>
<evidence type="ECO:0000256" key="3">
    <source>
        <dbReference type="ARBA" id="ARBA00022679"/>
    </source>
</evidence>
<dbReference type="Proteomes" id="UP000712281">
    <property type="component" value="Unassembled WGS sequence"/>
</dbReference>
<evidence type="ECO:0000256" key="6">
    <source>
        <dbReference type="ARBA" id="ARBA00023136"/>
    </source>
</evidence>
<evidence type="ECO:0000313" key="9">
    <source>
        <dbReference type="EMBL" id="KAF2543321.1"/>
    </source>
</evidence>
<evidence type="ECO:0000256" key="8">
    <source>
        <dbReference type="SAM" id="MobiDB-lite"/>
    </source>
</evidence>
<feature type="region of interest" description="Disordered" evidence="8">
    <location>
        <begin position="1"/>
        <end position="20"/>
    </location>
</feature>
<keyword evidence="6" id="KW-0472">Membrane</keyword>
<dbReference type="EMBL" id="QGKW02002005">
    <property type="protein sequence ID" value="KAF2543321.1"/>
    <property type="molecule type" value="Genomic_DNA"/>
</dbReference>
<dbReference type="InterPro" id="IPR005150">
    <property type="entry name" value="Cellulose_synth"/>
</dbReference>
<keyword evidence="4" id="KW-0812">Transmembrane</keyword>
<comment type="subcellular location">
    <subcellularLocation>
        <location evidence="1">Endomembrane system</location>
    </subcellularLocation>
</comment>
<dbReference type="GO" id="GO:0030244">
    <property type="term" value="P:cellulose biosynthetic process"/>
    <property type="evidence" value="ECO:0007669"/>
    <property type="project" value="InterPro"/>
</dbReference>
<evidence type="ECO:0000256" key="5">
    <source>
        <dbReference type="ARBA" id="ARBA00022989"/>
    </source>
</evidence>
<comment type="caution">
    <text evidence="9">The sequence shown here is derived from an EMBL/GenBank/DDBJ whole genome shotgun (WGS) entry which is preliminary data.</text>
</comment>
<evidence type="ECO:0000256" key="7">
    <source>
        <dbReference type="ARBA" id="ARBA00023316"/>
    </source>
</evidence>
<sequence>MYEDMKKRVEHGAHSSKVDTRHDHPTIVKVVLQSDEIEVMPNLIYVSREKNGASPHHFKAGALNTLVVTSILGDDKLTDPKLNPSLGFVQFPQKFRGVNKNDIYASELRRPFVISMVGFDGLMGSTYVGTGCFFNRRAFYGPPTNLILPEVDELGPNWIADRPIKGQDILALAHDVASAGPENLGT</sequence>
<dbReference type="GO" id="GO:0016760">
    <property type="term" value="F:cellulose synthase (UDP-forming) activity"/>
    <property type="evidence" value="ECO:0007669"/>
    <property type="project" value="InterPro"/>
</dbReference>
<dbReference type="Pfam" id="PF03552">
    <property type="entry name" value="Cellulose_synt"/>
    <property type="match status" value="2"/>
</dbReference>
<dbReference type="AlphaFoldDB" id="A0A8S9GC01"/>
<dbReference type="PANTHER" id="PTHR13301">
    <property type="entry name" value="X-BOX TRANSCRIPTION FACTOR-RELATED"/>
    <property type="match status" value="1"/>
</dbReference>
<proteinExistence type="predicted"/>
<evidence type="ECO:0000256" key="4">
    <source>
        <dbReference type="ARBA" id="ARBA00022692"/>
    </source>
</evidence>
<organism evidence="9 10">
    <name type="scientific">Brassica cretica</name>
    <name type="common">Mustard</name>
    <dbReference type="NCBI Taxonomy" id="69181"/>
    <lineage>
        <taxon>Eukaryota</taxon>
        <taxon>Viridiplantae</taxon>
        <taxon>Streptophyta</taxon>
        <taxon>Embryophyta</taxon>
        <taxon>Tracheophyta</taxon>
        <taxon>Spermatophyta</taxon>
        <taxon>Magnoliopsida</taxon>
        <taxon>eudicotyledons</taxon>
        <taxon>Gunneridae</taxon>
        <taxon>Pentapetalae</taxon>
        <taxon>rosids</taxon>
        <taxon>malvids</taxon>
        <taxon>Brassicales</taxon>
        <taxon>Brassicaceae</taxon>
        <taxon>Brassiceae</taxon>
        <taxon>Brassica</taxon>
    </lineage>
</organism>
<keyword evidence="2" id="KW-0328">Glycosyltransferase</keyword>
<dbReference type="GO" id="GO:0012505">
    <property type="term" value="C:endomembrane system"/>
    <property type="evidence" value="ECO:0007669"/>
    <property type="project" value="UniProtKB-SubCell"/>
</dbReference>
<reference evidence="9" key="1">
    <citation type="submission" date="2019-12" db="EMBL/GenBank/DDBJ databases">
        <title>Genome sequencing and annotation of Brassica cretica.</title>
        <authorList>
            <person name="Studholme D.J."/>
            <person name="Sarris P.F."/>
        </authorList>
    </citation>
    <scope>NUCLEOTIDE SEQUENCE</scope>
    <source>
        <strain evidence="9">PFS-001/15</strain>
        <tissue evidence="9">Leaf</tissue>
    </source>
</reference>